<keyword evidence="2" id="KW-0328">Glycosyltransferase</keyword>
<keyword evidence="5" id="KW-0472">Membrane</keyword>
<proteinExistence type="inferred from homology"/>
<evidence type="ECO:0000256" key="3">
    <source>
        <dbReference type="ARBA" id="ARBA00022679"/>
    </source>
</evidence>
<evidence type="ECO:0000313" key="8">
    <source>
        <dbReference type="Proteomes" id="UP000092444"/>
    </source>
</evidence>
<sequence length="614" mass="69341">MKPSVIFIVWLSCISKAFPADIFMVTMGGTKSHKIPFWELAKGLISRGHNITFLSGFPSDFHMNGLHEVTPAGLVEYIQNYTNWDLLGARMSGQMPISFWDGLRYAFQSCDAMLDDAETQTLLNRNFDLAILDGAFPECSLGLVHQYKIPFMYINTVGFYTGSIMKSGNPGSYAITPNFYTSFTDNMNLFERALNTGVQIFATLMHKFVMTMVHRVLQQHLGAHIPHPLDISKNVSFILQNGHAVVSYPRAFNPNIAEIACIHCKPPKPLPKDLEDFITSAGESGFIYVSMGSSVKASKMPYTLRRLLVQTFARLPYHVLWKYEGKPSELLELSSNVKLSRWLPQQDILGHRKLRAFVTHGGLLSMYETVFHGVPVVTMPVFCDHDVNSAKAQLDGYAIKLDLATVTSQQLYKTIMKVIHDPQYRKAARFRQSLLLDQRTSPLETSIYWTEYVLRHKGAYHLQSPARNMSWLQYYLIDVAALYLITLYFIVYLLKRLLLRLDMLSKLKRHIAPDITSNETPMPINSKAALKYCVECPIRPVEPNTMPTRVQATPPKANTPITRGSDGREHNLRKLKLKVDSSPVDGKADKLVAVFNPASVTILVLKAPTLYKAL</sequence>
<dbReference type="InterPro" id="IPR002213">
    <property type="entry name" value="UDP_glucos_trans"/>
</dbReference>
<dbReference type="InterPro" id="IPR035595">
    <property type="entry name" value="UDP_glycos_trans_CS"/>
</dbReference>
<name>A0A1B0GDH5_GLOMM</name>
<dbReference type="FunFam" id="3.40.50.2000:FF:000021">
    <property type="entry name" value="UDP-glucuronosyltransferase"/>
    <property type="match status" value="1"/>
</dbReference>
<dbReference type="GO" id="GO:0008194">
    <property type="term" value="F:UDP-glycosyltransferase activity"/>
    <property type="evidence" value="ECO:0007669"/>
    <property type="project" value="InterPro"/>
</dbReference>
<dbReference type="AlphaFoldDB" id="A0A1B0GDH5"/>
<keyword evidence="3" id="KW-0808">Transferase</keyword>
<dbReference type="Pfam" id="PF00201">
    <property type="entry name" value="UDPGT"/>
    <property type="match status" value="1"/>
</dbReference>
<feature type="signal peptide" evidence="6">
    <location>
        <begin position="1"/>
        <end position="19"/>
    </location>
</feature>
<feature type="transmembrane region" description="Helical" evidence="5">
    <location>
        <begin position="471"/>
        <end position="494"/>
    </location>
</feature>
<evidence type="ECO:0000256" key="1">
    <source>
        <dbReference type="ARBA" id="ARBA00009995"/>
    </source>
</evidence>
<evidence type="ECO:0000256" key="4">
    <source>
        <dbReference type="SAM" id="MobiDB-lite"/>
    </source>
</evidence>
<dbReference type="STRING" id="37546.A0A1B0GDH5"/>
<keyword evidence="5" id="KW-1133">Transmembrane helix</keyword>
<comment type="similarity">
    <text evidence="1">Belongs to the UDP-glycosyltransferase family.</text>
</comment>
<dbReference type="EMBL" id="CCAG010011889">
    <property type="status" value="NOT_ANNOTATED_CDS"/>
    <property type="molecule type" value="Genomic_DNA"/>
</dbReference>
<keyword evidence="6" id="KW-0732">Signal</keyword>
<evidence type="ECO:0000256" key="2">
    <source>
        <dbReference type="ARBA" id="ARBA00022676"/>
    </source>
</evidence>
<feature type="region of interest" description="Disordered" evidence="4">
    <location>
        <begin position="544"/>
        <end position="568"/>
    </location>
</feature>
<organism evidence="7 8">
    <name type="scientific">Glossina morsitans morsitans</name>
    <name type="common">Savannah tsetse fly</name>
    <dbReference type="NCBI Taxonomy" id="37546"/>
    <lineage>
        <taxon>Eukaryota</taxon>
        <taxon>Metazoa</taxon>
        <taxon>Ecdysozoa</taxon>
        <taxon>Arthropoda</taxon>
        <taxon>Hexapoda</taxon>
        <taxon>Insecta</taxon>
        <taxon>Pterygota</taxon>
        <taxon>Neoptera</taxon>
        <taxon>Endopterygota</taxon>
        <taxon>Diptera</taxon>
        <taxon>Brachycera</taxon>
        <taxon>Muscomorpha</taxon>
        <taxon>Hippoboscoidea</taxon>
        <taxon>Glossinidae</taxon>
        <taxon>Glossina</taxon>
    </lineage>
</organism>
<accession>A0A1B0GDH5</accession>
<keyword evidence="8" id="KW-1185">Reference proteome</keyword>
<dbReference type="VEuPathDB" id="VectorBase:GMOY011350"/>
<evidence type="ECO:0000256" key="6">
    <source>
        <dbReference type="SAM" id="SignalP"/>
    </source>
</evidence>
<dbReference type="SUPFAM" id="SSF53756">
    <property type="entry name" value="UDP-Glycosyltransferase/glycogen phosphorylase"/>
    <property type="match status" value="1"/>
</dbReference>
<dbReference type="PROSITE" id="PS00375">
    <property type="entry name" value="UDPGT"/>
    <property type="match status" value="1"/>
</dbReference>
<protein>
    <submittedName>
        <fullName evidence="7">Uncharacterized protein</fullName>
    </submittedName>
</protein>
<evidence type="ECO:0000313" key="7">
    <source>
        <dbReference type="EnsemblMetazoa" id="GMOY011350-PA"/>
    </source>
</evidence>
<reference evidence="7" key="1">
    <citation type="submission" date="2020-05" db="UniProtKB">
        <authorList>
            <consortium name="EnsemblMetazoa"/>
        </authorList>
    </citation>
    <scope>IDENTIFICATION</scope>
    <source>
        <strain evidence="7">Yale</strain>
    </source>
</reference>
<dbReference type="PANTHER" id="PTHR48043">
    <property type="entry name" value="EG:EG0003.4 PROTEIN-RELATED"/>
    <property type="match status" value="1"/>
</dbReference>
<dbReference type="InterPro" id="IPR050271">
    <property type="entry name" value="UDP-glycosyltransferase"/>
</dbReference>
<dbReference type="EnsemblMetazoa" id="GMOY011350-RA">
    <property type="protein sequence ID" value="GMOY011350-PA"/>
    <property type="gene ID" value="GMOY011350"/>
</dbReference>
<dbReference type="PhylomeDB" id="A0A1B0GDH5"/>
<dbReference type="PANTHER" id="PTHR48043:SF27">
    <property type="entry name" value="UDP-GLUCURONOSYLTRANSFERASE"/>
    <property type="match status" value="1"/>
</dbReference>
<feature type="chain" id="PRO_5008408248" evidence="6">
    <location>
        <begin position="20"/>
        <end position="614"/>
    </location>
</feature>
<dbReference type="CDD" id="cd03784">
    <property type="entry name" value="GT1_Gtf-like"/>
    <property type="match status" value="1"/>
</dbReference>
<keyword evidence="5" id="KW-0812">Transmembrane</keyword>
<dbReference type="Gene3D" id="3.40.50.2000">
    <property type="entry name" value="Glycogen Phosphorylase B"/>
    <property type="match status" value="2"/>
</dbReference>
<dbReference type="Proteomes" id="UP000092444">
    <property type="component" value="Unassembled WGS sequence"/>
</dbReference>
<evidence type="ECO:0000256" key="5">
    <source>
        <dbReference type="SAM" id="Phobius"/>
    </source>
</evidence>